<dbReference type="PANTHER" id="PTHR48070:SF6">
    <property type="entry name" value="ESTERASE OVCA2"/>
    <property type="match status" value="1"/>
</dbReference>
<dbReference type="Proteomes" id="UP000198341">
    <property type="component" value="Chromosome 2"/>
</dbReference>
<dbReference type="GO" id="GO:0005634">
    <property type="term" value="C:nucleus"/>
    <property type="evidence" value="ECO:0007669"/>
    <property type="project" value="TreeGrafter"/>
</dbReference>
<name>K8EAK0_9CHLO</name>
<dbReference type="AlphaFoldDB" id="K8EAK0"/>
<dbReference type="GO" id="GO:0005737">
    <property type="term" value="C:cytoplasm"/>
    <property type="evidence" value="ECO:0007669"/>
    <property type="project" value="TreeGrafter"/>
</dbReference>
<keyword evidence="1" id="KW-0378">Hydrolase</keyword>
<dbReference type="Gene3D" id="3.40.50.1820">
    <property type="entry name" value="alpha/beta hydrolase"/>
    <property type="match status" value="1"/>
</dbReference>
<dbReference type="SUPFAM" id="SSF53474">
    <property type="entry name" value="alpha/beta-Hydrolases"/>
    <property type="match status" value="1"/>
</dbReference>
<dbReference type="GeneID" id="19017690"/>
<dbReference type="Pfam" id="PF03959">
    <property type="entry name" value="FSH1"/>
    <property type="match status" value="1"/>
</dbReference>
<gene>
    <name evidence="3" type="ORF">Bathy02g05750</name>
</gene>
<accession>K8EAK0</accession>
<reference evidence="3 4" key="1">
    <citation type="submission" date="2011-10" db="EMBL/GenBank/DDBJ databases">
        <authorList>
            <person name="Genoscope - CEA"/>
        </authorList>
    </citation>
    <scope>NUCLEOTIDE SEQUENCE [LARGE SCALE GENOMIC DNA]</scope>
    <source>
        <strain evidence="3 4">RCC 1105</strain>
    </source>
</reference>
<sequence length="292" mass="32414">MRSLPRTSWSSLPDVVASCENTTSNNTNPTIQTTTGTSYNNTNNKKLKVLCLHSFRTSADIVKLQLAMGGWDKHLQDSAEFIAINGIFKATGEPPEDVKSAFPNMGSFQWYDAERNADTGKMEYRGIEESAKFVDEIVQREGIDGLLGFSQGATLIGEMLKRSSSDTADAPEGEEEAMRMKSLRFAVLISGMPSRADEKLREQMRGNNSNSNSIEKTIGASIPTLHVVGQQDRAIPPMLTKLMHKEFGEKAVLVEHEKGHVIPKVFPSNELGEKVKKFFDERLMEKNSNARL</sequence>
<dbReference type="EMBL" id="FO082277">
    <property type="protein sequence ID" value="CCO14867.1"/>
    <property type="molecule type" value="Genomic_DNA"/>
</dbReference>
<protein>
    <recommendedName>
        <fullName evidence="2">Serine hydrolase domain-containing protein</fullName>
    </recommendedName>
</protein>
<dbReference type="KEGG" id="bpg:Bathy02g05750"/>
<keyword evidence="4" id="KW-1185">Reference proteome</keyword>
<dbReference type="InterPro" id="IPR029058">
    <property type="entry name" value="AB_hydrolase_fold"/>
</dbReference>
<organism evidence="3 4">
    <name type="scientific">Bathycoccus prasinos</name>
    <dbReference type="NCBI Taxonomy" id="41875"/>
    <lineage>
        <taxon>Eukaryota</taxon>
        <taxon>Viridiplantae</taxon>
        <taxon>Chlorophyta</taxon>
        <taxon>Mamiellophyceae</taxon>
        <taxon>Mamiellales</taxon>
        <taxon>Bathycoccaceae</taxon>
        <taxon>Bathycoccus</taxon>
    </lineage>
</organism>
<evidence type="ECO:0000313" key="4">
    <source>
        <dbReference type="Proteomes" id="UP000198341"/>
    </source>
</evidence>
<dbReference type="InterPro" id="IPR050593">
    <property type="entry name" value="LovG"/>
</dbReference>
<dbReference type="GO" id="GO:0016787">
    <property type="term" value="F:hydrolase activity"/>
    <property type="evidence" value="ECO:0007669"/>
    <property type="project" value="UniProtKB-KW"/>
</dbReference>
<feature type="domain" description="Serine hydrolase" evidence="2">
    <location>
        <begin position="45"/>
        <end position="264"/>
    </location>
</feature>
<evidence type="ECO:0000256" key="1">
    <source>
        <dbReference type="ARBA" id="ARBA00022801"/>
    </source>
</evidence>
<dbReference type="OrthoDB" id="414698at2759"/>
<dbReference type="PANTHER" id="PTHR48070">
    <property type="entry name" value="ESTERASE OVCA2"/>
    <property type="match status" value="1"/>
</dbReference>
<dbReference type="RefSeq" id="XP_007514627.1">
    <property type="nucleotide sequence ID" value="XM_007514565.1"/>
</dbReference>
<dbReference type="InterPro" id="IPR005645">
    <property type="entry name" value="FSH-like_dom"/>
</dbReference>
<dbReference type="eggNOG" id="KOG2551">
    <property type="taxonomic scope" value="Eukaryota"/>
</dbReference>
<evidence type="ECO:0000259" key="2">
    <source>
        <dbReference type="Pfam" id="PF03959"/>
    </source>
</evidence>
<proteinExistence type="predicted"/>
<evidence type="ECO:0000313" key="3">
    <source>
        <dbReference type="EMBL" id="CCO14867.1"/>
    </source>
</evidence>